<gene>
    <name evidence="9" type="ORF">GCM10010515_54910</name>
</gene>
<dbReference type="Gene3D" id="1.10.10.10">
    <property type="entry name" value="Winged helix-like DNA-binding domain superfamily/Winged helix DNA-binding domain"/>
    <property type="match status" value="1"/>
</dbReference>
<dbReference type="Pfam" id="PF08281">
    <property type="entry name" value="Sigma70_r4_2"/>
    <property type="match status" value="1"/>
</dbReference>
<dbReference type="GO" id="GO:0003677">
    <property type="term" value="F:DNA binding"/>
    <property type="evidence" value="ECO:0007669"/>
    <property type="project" value="InterPro"/>
</dbReference>
<dbReference type="InterPro" id="IPR013325">
    <property type="entry name" value="RNA_pol_sigma_r2"/>
</dbReference>
<dbReference type="SUPFAM" id="SSF54427">
    <property type="entry name" value="NTF2-like"/>
    <property type="match status" value="1"/>
</dbReference>
<feature type="domain" description="RNA polymerase sigma-70 region 2" evidence="7">
    <location>
        <begin position="20"/>
        <end position="78"/>
    </location>
</feature>
<evidence type="ECO:0000256" key="1">
    <source>
        <dbReference type="ARBA" id="ARBA00010641"/>
    </source>
</evidence>
<evidence type="ECO:0000256" key="2">
    <source>
        <dbReference type="ARBA" id="ARBA00011344"/>
    </source>
</evidence>
<feature type="domain" description="RNA polymerase sigma factor 70 region 4 type 2" evidence="8">
    <location>
        <begin position="116"/>
        <end position="167"/>
    </location>
</feature>
<organism evidence="9 10">
    <name type="scientific">Streptomyces fructofermentans</name>
    <dbReference type="NCBI Taxonomy" id="152141"/>
    <lineage>
        <taxon>Bacteria</taxon>
        <taxon>Bacillati</taxon>
        <taxon>Actinomycetota</taxon>
        <taxon>Actinomycetes</taxon>
        <taxon>Kitasatosporales</taxon>
        <taxon>Streptomycetaceae</taxon>
        <taxon>Streptomyces</taxon>
    </lineage>
</organism>
<dbReference type="InterPro" id="IPR032710">
    <property type="entry name" value="NTF2-like_dom_sf"/>
</dbReference>
<dbReference type="InterPro" id="IPR036388">
    <property type="entry name" value="WH-like_DNA-bd_sf"/>
</dbReference>
<sequence length="460" mass="49909">MESPQPPTGADLDRVAESFEQQRSRLFGIAYRILGSVTEAEDVVQDAWLRWQATDRDVVREPGAFLTRMTTRLAINVAQSARVRRETYVGPWLPEPVDTGADPQLGAERGEALELAVLLLLERLNPVERAAYVLREAFRYPYDRIADVLRLSPANTRQIVSRARKHLSAERREPVDAKCHRRLLEAFITAARTGDVAALENVLSAGVVAYADGNGVRGVARTVVTGPERVARINAHFKRLFPDAEYHEVEANGLPGLVITNDGATIAFVSATVGPDGIDGLYWLFAPDKLRGYERSRRRSAARRSTRPRAAAAATRSVRRPGDQEQEGPTGTAEPGLPHGPGESPPPSGTPSPGGEGPADRPLSVAAGMLPGMDELEFMRGRVYGADHENAAPRPGHVYAELVGGPLDGLLLDVTEWPEGPPGEDVALPTDIGRHGPGGRALYTPRAGEERCFDWSCDIP</sequence>
<feature type="compositionally biased region" description="Basic residues" evidence="6">
    <location>
        <begin position="296"/>
        <end position="307"/>
    </location>
</feature>
<accession>A0A918NM48</accession>
<keyword evidence="10" id="KW-1185">Reference proteome</keyword>
<dbReference type="SUPFAM" id="SSF88946">
    <property type="entry name" value="Sigma2 domain of RNA polymerase sigma factors"/>
    <property type="match status" value="1"/>
</dbReference>
<dbReference type="InterPro" id="IPR013324">
    <property type="entry name" value="RNA_pol_sigma_r3/r4-like"/>
</dbReference>
<protein>
    <submittedName>
        <fullName evidence="9">Uncharacterized protein</fullName>
    </submittedName>
</protein>
<keyword evidence="3" id="KW-0805">Transcription regulation</keyword>
<proteinExistence type="inferred from homology"/>
<dbReference type="InterPro" id="IPR013249">
    <property type="entry name" value="RNA_pol_sigma70_r4_t2"/>
</dbReference>
<dbReference type="NCBIfam" id="NF007214">
    <property type="entry name" value="PRK09636.1"/>
    <property type="match status" value="1"/>
</dbReference>
<dbReference type="GO" id="GO:0006352">
    <property type="term" value="P:DNA-templated transcription initiation"/>
    <property type="evidence" value="ECO:0007669"/>
    <property type="project" value="InterPro"/>
</dbReference>
<reference evidence="9" key="2">
    <citation type="submission" date="2020-09" db="EMBL/GenBank/DDBJ databases">
        <authorList>
            <person name="Sun Q."/>
            <person name="Ohkuma M."/>
        </authorList>
    </citation>
    <scope>NUCLEOTIDE SEQUENCE</scope>
    <source>
        <strain evidence="9">JCM 4956</strain>
    </source>
</reference>
<evidence type="ECO:0000256" key="4">
    <source>
        <dbReference type="ARBA" id="ARBA00023082"/>
    </source>
</evidence>
<evidence type="ECO:0000256" key="6">
    <source>
        <dbReference type="SAM" id="MobiDB-lite"/>
    </source>
</evidence>
<keyword evidence="4" id="KW-0731">Sigma factor</keyword>
<dbReference type="AlphaFoldDB" id="A0A918NM48"/>
<dbReference type="GO" id="GO:0016987">
    <property type="term" value="F:sigma factor activity"/>
    <property type="evidence" value="ECO:0007669"/>
    <property type="project" value="UniProtKB-KW"/>
</dbReference>
<dbReference type="SUPFAM" id="SSF88659">
    <property type="entry name" value="Sigma3 and sigma4 domains of RNA polymerase sigma factors"/>
    <property type="match status" value="1"/>
</dbReference>
<feature type="region of interest" description="Disordered" evidence="6">
    <location>
        <begin position="294"/>
        <end position="366"/>
    </location>
</feature>
<dbReference type="PANTHER" id="PTHR30173:SF36">
    <property type="entry name" value="ECF RNA POLYMERASE SIGMA FACTOR SIGJ"/>
    <property type="match status" value="1"/>
</dbReference>
<comment type="similarity">
    <text evidence="1">Belongs to the sigma-70 factor family. ECF subfamily.</text>
</comment>
<evidence type="ECO:0000259" key="7">
    <source>
        <dbReference type="Pfam" id="PF04542"/>
    </source>
</evidence>
<evidence type="ECO:0000259" key="8">
    <source>
        <dbReference type="Pfam" id="PF08281"/>
    </source>
</evidence>
<keyword evidence="5" id="KW-0804">Transcription</keyword>
<dbReference type="InterPro" id="IPR052704">
    <property type="entry name" value="ECF_Sigma-70_Domain"/>
</dbReference>
<evidence type="ECO:0000313" key="9">
    <source>
        <dbReference type="EMBL" id="GGX80238.1"/>
    </source>
</evidence>
<evidence type="ECO:0000256" key="3">
    <source>
        <dbReference type="ARBA" id="ARBA00023015"/>
    </source>
</evidence>
<dbReference type="PANTHER" id="PTHR30173">
    <property type="entry name" value="SIGMA 19 FACTOR"/>
    <property type="match status" value="1"/>
</dbReference>
<dbReference type="InterPro" id="IPR007627">
    <property type="entry name" value="RNA_pol_sigma70_r2"/>
</dbReference>
<name>A0A918NM48_9ACTN</name>
<comment type="subunit">
    <text evidence="2">Interacts transiently with the RNA polymerase catalytic core formed by RpoA, RpoB, RpoC and RpoZ (2 alpha, 1 beta, 1 beta' and 1 omega subunit) to form the RNA polymerase holoenzyme that can initiate transcription.</text>
</comment>
<reference evidence="9" key="1">
    <citation type="journal article" date="2014" name="Int. J. Syst. Evol. Microbiol.">
        <title>Complete genome sequence of Corynebacterium casei LMG S-19264T (=DSM 44701T), isolated from a smear-ripened cheese.</title>
        <authorList>
            <consortium name="US DOE Joint Genome Institute (JGI-PGF)"/>
            <person name="Walter F."/>
            <person name="Albersmeier A."/>
            <person name="Kalinowski J."/>
            <person name="Ruckert C."/>
        </authorList>
    </citation>
    <scope>NUCLEOTIDE SEQUENCE</scope>
    <source>
        <strain evidence="9">JCM 4956</strain>
    </source>
</reference>
<dbReference type="EMBL" id="BMWD01000022">
    <property type="protein sequence ID" value="GGX80238.1"/>
    <property type="molecule type" value="Genomic_DNA"/>
</dbReference>
<comment type="caution">
    <text evidence="9">The sequence shown here is derived from an EMBL/GenBank/DDBJ whole genome shotgun (WGS) entry which is preliminary data.</text>
</comment>
<dbReference type="Proteomes" id="UP000645555">
    <property type="component" value="Unassembled WGS sequence"/>
</dbReference>
<evidence type="ECO:0000256" key="5">
    <source>
        <dbReference type="ARBA" id="ARBA00023163"/>
    </source>
</evidence>
<dbReference type="Gene3D" id="1.10.1740.10">
    <property type="match status" value="1"/>
</dbReference>
<evidence type="ECO:0000313" key="10">
    <source>
        <dbReference type="Proteomes" id="UP000645555"/>
    </source>
</evidence>
<dbReference type="Pfam" id="PF04542">
    <property type="entry name" value="Sigma70_r2"/>
    <property type="match status" value="1"/>
</dbReference>